<evidence type="ECO:0000313" key="3">
    <source>
        <dbReference type="EMBL" id="TMM46500.1"/>
    </source>
</evidence>
<feature type="signal peptide" evidence="1">
    <location>
        <begin position="1"/>
        <end position="21"/>
    </location>
</feature>
<feature type="chain" id="PRO_5034818127" description="Solitary outer membrane autotransporter-like beta-barrel domain-containing protein" evidence="1">
    <location>
        <begin position="22"/>
        <end position="326"/>
    </location>
</feature>
<dbReference type="RefSeq" id="WP_138621398.1">
    <property type="nucleotide sequence ID" value="NZ_SZVP01000003.1"/>
</dbReference>
<proteinExistence type="predicted"/>
<sequence>MKIKYSSSLCLVCFFTSIVSANSVNKYYEQIYALSVFLSNSEVMTFGFANFDPKYLDPRNHHSSQTDSKIESETIQNRNQLKVINLPYNIELAGNNVNYSDAINFSIAFMEQSHNVDFGFEPQDNNINRNFTGYAAFSRHWRLSTHWLLRTRFGNYLTHHRNKHDYNSPELVSISALFDELIFNVDSNAYIMEPNIRFAYHKMESWGRWEFSSDYNYFYGWGFAGPSYNRGVTPEGWQVSNEIKAHYRLYKGLSHAESLFAKIQRVDIGGDISPSLGTSHYYEFGLGVLLNTQKVTNLVDNIGIGLNINVGSNLSGGSLVIYFNEL</sequence>
<keyword evidence="4" id="KW-1185">Reference proteome</keyword>
<evidence type="ECO:0000259" key="2">
    <source>
        <dbReference type="Pfam" id="PF11557"/>
    </source>
</evidence>
<dbReference type="Proteomes" id="UP000307702">
    <property type="component" value="Unassembled WGS sequence"/>
</dbReference>
<evidence type="ECO:0000313" key="4">
    <source>
        <dbReference type="Proteomes" id="UP000307702"/>
    </source>
</evidence>
<dbReference type="AlphaFoldDB" id="A0A8H2JNK9"/>
<organism evidence="3 4">
    <name type="scientific">Colwellia ponticola</name>
    <dbReference type="NCBI Taxonomy" id="2304625"/>
    <lineage>
        <taxon>Bacteria</taxon>
        <taxon>Pseudomonadati</taxon>
        <taxon>Pseudomonadota</taxon>
        <taxon>Gammaproteobacteria</taxon>
        <taxon>Alteromonadales</taxon>
        <taxon>Colwelliaceae</taxon>
        <taxon>Colwellia</taxon>
    </lineage>
</organism>
<accession>A0A8H2JNK9</accession>
<dbReference type="OrthoDB" id="6080400at2"/>
<evidence type="ECO:0000256" key="1">
    <source>
        <dbReference type="SAM" id="SignalP"/>
    </source>
</evidence>
<protein>
    <recommendedName>
        <fullName evidence="2">Solitary outer membrane autotransporter-like beta-barrel domain-containing protein</fullName>
    </recommendedName>
</protein>
<reference evidence="3 4" key="1">
    <citation type="submission" date="2019-05" db="EMBL/GenBank/DDBJ databases">
        <title>Colwellia ponticola sp. nov., isolated from seawater.</title>
        <authorList>
            <person name="Yoon J.-H."/>
        </authorList>
    </citation>
    <scope>NUCLEOTIDE SEQUENCE [LARGE SCALE GENOMIC DNA]</scope>
    <source>
        <strain evidence="3 4">OISW-25</strain>
    </source>
</reference>
<gene>
    <name evidence="3" type="ORF">FCS21_05970</name>
</gene>
<dbReference type="Pfam" id="PF11557">
    <property type="entry name" value="Omp_AT"/>
    <property type="match status" value="1"/>
</dbReference>
<comment type="caution">
    <text evidence="3">The sequence shown here is derived from an EMBL/GenBank/DDBJ whole genome shotgun (WGS) entry which is preliminary data.</text>
</comment>
<feature type="domain" description="Solitary outer membrane autotransporter-like beta-barrel" evidence="2">
    <location>
        <begin position="2"/>
        <end position="325"/>
    </location>
</feature>
<dbReference type="InterPro" id="IPR021621">
    <property type="entry name" value="Omp_AT"/>
</dbReference>
<name>A0A8H2JNK9_9GAMM</name>
<dbReference type="EMBL" id="SZVP01000003">
    <property type="protein sequence ID" value="TMM46500.1"/>
    <property type="molecule type" value="Genomic_DNA"/>
</dbReference>
<keyword evidence="1" id="KW-0732">Signal</keyword>